<accession>A0A438EA77</accession>
<dbReference type="AlphaFoldDB" id="A0A438EA77"/>
<dbReference type="EMBL" id="QGNW01001343">
    <property type="protein sequence ID" value="RVW44717.1"/>
    <property type="molecule type" value="Genomic_DNA"/>
</dbReference>
<comment type="caution">
    <text evidence="1">The sequence shown here is derived from an EMBL/GenBank/DDBJ whole genome shotgun (WGS) entry which is preliminary data.</text>
</comment>
<dbReference type="Proteomes" id="UP000288805">
    <property type="component" value="Unassembled WGS sequence"/>
</dbReference>
<organism evidence="1 2">
    <name type="scientific">Vitis vinifera</name>
    <name type="common">Grape</name>
    <dbReference type="NCBI Taxonomy" id="29760"/>
    <lineage>
        <taxon>Eukaryota</taxon>
        <taxon>Viridiplantae</taxon>
        <taxon>Streptophyta</taxon>
        <taxon>Embryophyta</taxon>
        <taxon>Tracheophyta</taxon>
        <taxon>Spermatophyta</taxon>
        <taxon>Magnoliopsida</taxon>
        <taxon>eudicotyledons</taxon>
        <taxon>Gunneridae</taxon>
        <taxon>Pentapetalae</taxon>
        <taxon>rosids</taxon>
        <taxon>Vitales</taxon>
        <taxon>Vitaceae</taxon>
        <taxon>Viteae</taxon>
        <taxon>Vitis</taxon>
    </lineage>
</organism>
<sequence length="46" mass="5061">MGFGEDEESIAHLVLYADSFLYYNHYQHQGFAIVADAILGIGTGLL</sequence>
<name>A0A438EA77_VITVI</name>
<gene>
    <name evidence="1" type="ORF">CK203_081795</name>
</gene>
<evidence type="ECO:0000313" key="2">
    <source>
        <dbReference type="Proteomes" id="UP000288805"/>
    </source>
</evidence>
<protein>
    <submittedName>
        <fullName evidence="1">Uncharacterized protein</fullName>
    </submittedName>
</protein>
<reference evidence="1 2" key="1">
    <citation type="journal article" date="2018" name="PLoS Genet.">
        <title>Population sequencing reveals clonal diversity and ancestral inbreeding in the grapevine cultivar Chardonnay.</title>
        <authorList>
            <person name="Roach M.J."/>
            <person name="Johnson D.L."/>
            <person name="Bohlmann J."/>
            <person name="van Vuuren H.J."/>
            <person name="Jones S.J."/>
            <person name="Pretorius I.S."/>
            <person name="Schmidt S.A."/>
            <person name="Borneman A.R."/>
        </authorList>
    </citation>
    <scope>NUCLEOTIDE SEQUENCE [LARGE SCALE GENOMIC DNA]</scope>
    <source>
        <strain evidence="2">cv. Chardonnay</strain>
        <tissue evidence="1">Leaf</tissue>
    </source>
</reference>
<proteinExistence type="predicted"/>
<evidence type="ECO:0000313" key="1">
    <source>
        <dbReference type="EMBL" id="RVW44717.1"/>
    </source>
</evidence>